<keyword evidence="1" id="KW-0812">Transmembrane</keyword>
<protein>
    <submittedName>
        <fullName evidence="2">Uncharacterized protein</fullName>
    </submittedName>
</protein>
<feature type="transmembrane region" description="Helical" evidence="1">
    <location>
        <begin position="6"/>
        <end position="26"/>
    </location>
</feature>
<name>A0A0L8HIM8_OCTBM</name>
<gene>
    <name evidence="2" type="ORF">OCBIM_22013610mg</name>
</gene>
<organism evidence="2">
    <name type="scientific">Octopus bimaculoides</name>
    <name type="common">California two-spotted octopus</name>
    <dbReference type="NCBI Taxonomy" id="37653"/>
    <lineage>
        <taxon>Eukaryota</taxon>
        <taxon>Metazoa</taxon>
        <taxon>Spiralia</taxon>
        <taxon>Lophotrochozoa</taxon>
        <taxon>Mollusca</taxon>
        <taxon>Cephalopoda</taxon>
        <taxon>Coleoidea</taxon>
        <taxon>Octopodiformes</taxon>
        <taxon>Octopoda</taxon>
        <taxon>Incirrata</taxon>
        <taxon>Octopodidae</taxon>
        <taxon>Octopus</taxon>
    </lineage>
</organism>
<proteinExistence type="predicted"/>
<keyword evidence="1" id="KW-1133">Transmembrane helix</keyword>
<evidence type="ECO:0000313" key="2">
    <source>
        <dbReference type="EMBL" id="KOF89118.1"/>
    </source>
</evidence>
<accession>A0A0L8HIM8</accession>
<sequence>MCVYILVCQICLFVGVFFSIYFNLYFSSTVVRHHQCFNKPEECWQEIMNHEGEYSLFNSRHKA</sequence>
<evidence type="ECO:0000256" key="1">
    <source>
        <dbReference type="SAM" id="Phobius"/>
    </source>
</evidence>
<dbReference type="AlphaFoldDB" id="A0A0L8HIM8"/>
<keyword evidence="1" id="KW-0472">Membrane</keyword>
<dbReference type="EMBL" id="KQ418039">
    <property type="protein sequence ID" value="KOF89118.1"/>
    <property type="molecule type" value="Genomic_DNA"/>
</dbReference>
<reference evidence="2" key="1">
    <citation type="submission" date="2015-07" db="EMBL/GenBank/DDBJ databases">
        <title>MeaNS - Measles Nucleotide Surveillance Program.</title>
        <authorList>
            <person name="Tran T."/>
            <person name="Druce J."/>
        </authorList>
    </citation>
    <scope>NUCLEOTIDE SEQUENCE</scope>
    <source>
        <strain evidence="2">UCB-OBI-ISO-001</strain>
        <tissue evidence="2">Gonad</tissue>
    </source>
</reference>